<dbReference type="SUPFAM" id="SSF53474">
    <property type="entry name" value="alpha/beta-Hydrolases"/>
    <property type="match status" value="1"/>
</dbReference>
<feature type="domain" description="Serine aminopeptidase S33" evidence="2">
    <location>
        <begin position="92"/>
        <end position="191"/>
    </location>
</feature>
<dbReference type="InterPro" id="IPR022742">
    <property type="entry name" value="Hydrolase_4"/>
</dbReference>
<sequence>MKWRWRILIGVLLLVMIGLGFAGNYFYHYAVVPSEKDFLEGDTPGTDESSSKDSNEAWFKDPDNRDMYVLTSEDGLTLSAIYLPAETPAGKTAIIAHGYMGNAETMADYAKIYHDLGYNVLVPDARGHGESEGDYIGFGWPERKDYLQWINQIIDKNGPEETITLFGISMGAATVMMTSGEELPDNVTSIIEDCGYTSVNAELGYQLDQLFDLPAFPLMNVTSLVTKMRAGYWFGEADAVKQLEKNTLPMFFIHGDADTFVPYEMLDTLYQATNGPKEKWVVAGAEHAKSYKMDPEAYKEKIAAFLAKYDHK</sequence>
<evidence type="ECO:0000313" key="4">
    <source>
        <dbReference type="Proteomes" id="UP000195043"/>
    </source>
</evidence>
<dbReference type="EMBL" id="NGKU01000001">
    <property type="protein sequence ID" value="OTN76535.1"/>
    <property type="molecule type" value="Genomic_DNA"/>
</dbReference>
<dbReference type="AlphaFoldDB" id="A0A242A672"/>
<dbReference type="STRING" id="1834191.A5886_001612"/>
<evidence type="ECO:0000313" key="3">
    <source>
        <dbReference type="EMBL" id="OTN76535.1"/>
    </source>
</evidence>
<dbReference type="Gene3D" id="3.40.50.1820">
    <property type="entry name" value="alpha/beta hydrolase"/>
    <property type="match status" value="1"/>
</dbReference>
<dbReference type="InterPro" id="IPR029058">
    <property type="entry name" value="AB_hydrolase_fold"/>
</dbReference>
<feature type="compositionally biased region" description="Basic and acidic residues" evidence="1">
    <location>
        <begin position="49"/>
        <end position="59"/>
    </location>
</feature>
<proteinExistence type="predicted"/>
<name>A0A242A672_9ENTE</name>
<comment type="caution">
    <text evidence="3">The sequence shown here is derived from an EMBL/GenBank/DDBJ whole genome shotgun (WGS) entry which is preliminary data.</text>
</comment>
<dbReference type="Proteomes" id="UP000195043">
    <property type="component" value="Unassembled WGS sequence"/>
</dbReference>
<evidence type="ECO:0000256" key="1">
    <source>
        <dbReference type="SAM" id="MobiDB-lite"/>
    </source>
</evidence>
<organism evidence="3 4">
    <name type="scientific">Candidatus Enterococcus testudinis</name>
    <dbReference type="NCBI Taxonomy" id="1834191"/>
    <lineage>
        <taxon>Bacteria</taxon>
        <taxon>Bacillati</taxon>
        <taxon>Bacillota</taxon>
        <taxon>Bacilli</taxon>
        <taxon>Lactobacillales</taxon>
        <taxon>Enterococcaceae</taxon>
        <taxon>Enterococcus</taxon>
    </lineage>
</organism>
<dbReference type="OrthoDB" id="9776685at2"/>
<dbReference type="InterPro" id="IPR052920">
    <property type="entry name" value="DNA-binding_regulatory"/>
</dbReference>
<dbReference type="Pfam" id="PF12146">
    <property type="entry name" value="Hydrolase_4"/>
    <property type="match status" value="1"/>
</dbReference>
<dbReference type="PANTHER" id="PTHR43358">
    <property type="entry name" value="ALPHA/BETA-HYDROLASE"/>
    <property type="match status" value="1"/>
</dbReference>
<feature type="region of interest" description="Disordered" evidence="1">
    <location>
        <begin position="40"/>
        <end position="59"/>
    </location>
</feature>
<dbReference type="RefSeq" id="WP_086276020.1">
    <property type="nucleotide sequence ID" value="NZ_NGKU01000001.1"/>
</dbReference>
<reference evidence="3 4" key="1">
    <citation type="submission" date="2017-05" db="EMBL/GenBank/DDBJ databases">
        <title>The Genome Sequence of Enterococcus sp. 8G7_MSG3316.</title>
        <authorList>
            <consortium name="The Broad Institute Genomics Platform"/>
            <consortium name="The Broad Institute Genomic Center for Infectious Diseases"/>
            <person name="Earl A."/>
            <person name="Manson A."/>
            <person name="Schwartman J."/>
            <person name="Gilmore M."/>
            <person name="Abouelleil A."/>
            <person name="Cao P."/>
            <person name="Chapman S."/>
            <person name="Cusick C."/>
            <person name="Shea T."/>
            <person name="Young S."/>
            <person name="Neafsey D."/>
            <person name="Nusbaum C."/>
            <person name="Birren B."/>
        </authorList>
    </citation>
    <scope>NUCLEOTIDE SEQUENCE [LARGE SCALE GENOMIC DNA]</scope>
    <source>
        <strain evidence="3 4">8G7_MSG3316</strain>
    </source>
</reference>
<dbReference type="PANTHER" id="PTHR43358:SF4">
    <property type="entry name" value="ALPHA_BETA HYDROLASE FOLD-1 DOMAIN-CONTAINING PROTEIN"/>
    <property type="match status" value="1"/>
</dbReference>
<evidence type="ECO:0000259" key="2">
    <source>
        <dbReference type="Pfam" id="PF12146"/>
    </source>
</evidence>
<gene>
    <name evidence="3" type="ORF">A5886_001612</name>
</gene>
<protein>
    <recommendedName>
        <fullName evidence="2">Serine aminopeptidase S33 domain-containing protein</fullName>
    </recommendedName>
</protein>
<accession>A0A242A672</accession>
<keyword evidence="4" id="KW-1185">Reference proteome</keyword>